<accession>A0A178MUB5</accession>
<reference evidence="2 3" key="1">
    <citation type="submission" date="2016-04" db="EMBL/GenBank/DDBJ databases">
        <title>Draft genome sequence of freshwater magnetotactic bacteria Magnetospirillum marisnigri SP-1 and Magnetospirillum moscoviense BB-1.</title>
        <authorList>
            <person name="Koziaeva V."/>
            <person name="Dziuba M.V."/>
            <person name="Ivanov T.M."/>
            <person name="Kuznetsov B."/>
            <person name="Grouzdev D.S."/>
        </authorList>
    </citation>
    <scope>NUCLEOTIDE SEQUENCE [LARGE SCALE GENOMIC DNA]</scope>
    <source>
        <strain evidence="2 3">SP-1</strain>
    </source>
</reference>
<evidence type="ECO:0000313" key="2">
    <source>
        <dbReference type="EMBL" id="OAN53860.1"/>
    </source>
</evidence>
<dbReference type="Proteomes" id="UP000078428">
    <property type="component" value="Unassembled WGS sequence"/>
</dbReference>
<dbReference type="OrthoDB" id="7508062at2"/>
<comment type="caution">
    <text evidence="2">The sequence shown here is derived from an EMBL/GenBank/DDBJ whole genome shotgun (WGS) entry which is preliminary data.</text>
</comment>
<feature type="compositionally biased region" description="Low complexity" evidence="1">
    <location>
        <begin position="93"/>
        <end position="102"/>
    </location>
</feature>
<dbReference type="AlphaFoldDB" id="A0A178MUB5"/>
<dbReference type="STRING" id="1285242.A6A04_13285"/>
<protein>
    <submittedName>
        <fullName evidence="2">Uncharacterized protein</fullName>
    </submittedName>
</protein>
<name>A0A178MUB5_9PROT</name>
<gene>
    <name evidence="2" type="ORF">A6A04_13285</name>
</gene>
<dbReference type="RefSeq" id="WP_068489873.1">
    <property type="nucleotide sequence ID" value="NZ_LWQT01000038.1"/>
</dbReference>
<organism evidence="2 3">
    <name type="scientific">Paramagnetospirillum marisnigri</name>
    <dbReference type="NCBI Taxonomy" id="1285242"/>
    <lineage>
        <taxon>Bacteria</taxon>
        <taxon>Pseudomonadati</taxon>
        <taxon>Pseudomonadota</taxon>
        <taxon>Alphaproteobacteria</taxon>
        <taxon>Rhodospirillales</taxon>
        <taxon>Magnetospirillaceae</taxon>
        <taxon>Paramagnetospirillum</taxon>
    </lineage>
</organism>
<evidence type="ECO:0000313" key="3">
    <source>
        <dbReference type="Proteomes" id="UP000078428"/>
    </source>
</evidence>
<evidence type="ECO:0000256" key="1">
    <source>
        <dbReference type="SAM" id="MobiDB-lite"/>
    </source>
</evidence>
<keyword evidence="3" id="KW-1185">Reference proteome</keyword>
<sequence length="112" mass="12429">MATPRIDIPEEGYYFTRHVRGGPRIPARIWRSIATDPVTGETLDRSPLLQAEIGGSPCDPNVIWPRVCGQEITKAEFDYLTAEAEWCAEHAPNDPAANPRRAISPLTTPTLF</sequence>
<dbReference type="EMBL" id="LWQT01000038">
    <property type="protein sequence ID" value="OAN53860.1"/>
    <property type="molecule type" value="Genomic_DNA"/>
</dbReference>
<proteinExistence type="predicted"/>
<feature type="region of interest" description="Disordered" evidence="1">
    <location>
        <begin position="91"/>
        <end position="112"/>
    </location>
</feature>